<feature type="binding site" evidence="4">
    <location>
        <begin position="129"/>
        <end position="131"/>
    </location>
    <ligand>
        <name>substrate</name>
    </ligand>
</feature>
<evidence type="ECO:0000313" key="5">
    <source>
        <dbReference type="Proteomes" id="UP000515135"/>
    </source>
</evidence>
<dbReference type="Pfam" id="PF02391">
    <property type="entry name" value="MoaE"/>
    <property type="match status" value="1"/>
</dbReference>
<dbReference type="AlphaFoldDB" id="A0A6P4YGS7"/>
<dbReference type="InterPro" id="IPR003448">
    <property type="entry name" value="Mopterin_biosynth_MoaE"/>
</dbReference>
<reference evidence="6" key="1">
    <citation type="submission" date="2025-08" db="UniProtKB">
        <authorList>
            <consortium name="RefSeq"/>
        </authorList>
    </citation>
    <scope>IDENTIFICATION</scope>
    <source>
        <tissue evidence="6">Gonad</tissue>
    </source>
</reference>
<feature type="binding site" evidence="4">
    <location>
        <position position="122"/>
    </location>
    <ligand>
        <name>substrate</name>
    </ligand>
</feature>
<keyword evidence="3 4" id="KW-0501">Molybdenum cofactor biosynthesis</keyword>
<comment type="catalytic activity">
    <reaction evidence="4">
        <text>2 [molybdopterin-synthase sulfur-carrier protein]-C-terminal-Gly-aminoethanethioate + cyclic pyranopterin phosphate + H2O = molybdopterin + 2 [molybdopterin-synthase sulfur-carrier protein]-C-terminal Gly-Gly + 2 H(+)</text>
        <dbReference type="Rhea" id="RHEA:26333"/>
        <dbReference type="Rhea" id="RHEA-COMP:12202"/>
        <dbReference type="Rhea" id="RHEA-COMP:19907"/>
        <dbReference type="ChEBI" id="CHEBI:15377"/>
        <dbReference type="ChEBI" id="CHEBI:15378"/>
        <dbReference type="ChEBI" id="CHEBI:58698"/>
        <dbReference type="ChEBI" id="CHEBI:59648"/>
        <dbReference type="ChEBI" id="CHEBI:90778"/>
        <dbReference type="ChEBI" id="CHEBI:232372"/>
        <dbReference type="EC" id="2.8.1.12"/>
    </reaction>
</comment>
<evidence type="ECO:0000256" key="4">
    <source>
        <dbReference type="HAMAP-Rule" id="MF_03052"/>
    </source>
</evidence>
<dbReference type="RefSeq" id="XP_019623643.1">
    <property type="nucleotide sequence ID" value="XM_019768084.1"/>
</dbReference>
<dbReference type="OrthoDB" id="5531344at2759"/>
<dbReference type="EC" id="2.8.1.12" evidence="4"/>
<gene>
    <name evidence="6" type="primary">LOC109469552</name>
</gene>
<proteinExistence type="inferred from homology"/>
<dbReference type="SUPFAM" id="SSF54690">
    <property type="entry name" value="Molybdopterin synthase subunit MoaE"/>
    <property type="match status" value="1"/>
</dbReference>
<keyword evidence="5" id="KW-1185">Reference proteome</keyword>
<evidence type="ECO:0000256" key="3">
    <source>
        <dbReference type="ARBA" id="ARBA00023150"/>
    </source>
</evidence>
<dbReference type="HAMAP" id="MF_03052">
    <property type="entry name" value="MOC2B"/>
    <property type="match status" value="1"/>
</dbReference>
<comment type="similarity">
    <text evidence="4">Belongs to the MoaE family. MOCS2B subfamily.</text>
</comment>
<comment type="function">
    <text evidence="4">Catalytic subunit of the molybdopterin synthase complex, a complex that catalyzes the conversion of precursor Z into molybdopterin. Acts by mediating the incorporation of 2 sulfur atoms from thiocarboxylated MOCS2A into precursor Z to generate a dithiolene group.</text>
</comment>
<comment type="subcellular location">
    <subcellularLocation>
        <location evidence="4">Cytoplasm</location>
    </subcellularLocation>
</comment>
<comment type="subunit">
    <text evidence="4">Heterotetramer; composed of 2 small (MOCS2A) and 2 large (MOCS2B) subunits.</text>
</comment>
<dbReference type="Gene3D" id="3.90.1170.40">
    <property type="entry name" value="Molybdopterin biosynthesis MoaE subunit"/>
    <property type="match status" value="1"/>
</dbReference>
<feature type="binding site" evidence="4">
    <location>
        <begin position="106"/>
        <end position="107"/>
    </location>
    <ligand>
        <name>substrate</name>
    </ligand>
</feature>
<organism evidence="5 6">
    <name type="scientific">Branchiostoma belcheri</name>
    <name type="common">Amphioxus</name>
    <dbReference type="NCBI Taxonomy" id="7741"/>
    <lineage>
        <taxon>Eukaryota</taxon>
        <taxon>Metazoa</taxon>
        <taxon>Chordata</taxon>
        <taxon>Cephalochordata</taxon>
        <taxon>Leptocardii</taxon>
        <taxon>Amphioxiformes</taxon>
        <taxon>Branchiostomatidae</taxon>
        <taxon>Branchiostoma</taxon>
    </lineage>
</organism>
<protein>
    <recommendedName>
        <fullName evidence="4">Molybdopterin synthase catalytic subunit</fullName>
        <ecNumber evidence="4">2.8.1.12</ecNumber>
    </recommendedName>
    <alternativeName>
        <fullName evidence="4">Molybdenum cofactor synthesis protein 2 large subunit</fullName>
    </alternativeName>
    <alternativeName>
        <fullName evidence="4">Molybdenum cofactor synthesis protein 2B</fullName>
        <shortName evidence="4">MOCS2B</shortName>
    </alternativeName>
</protein>
<dbReference type="UniPathway" id="UPA00344"/>
<keyword evidence="1 4" id="KW-0963">Cytoplasm</keyword>
<accession>A0A6P4YGS7</accession>
<name>A0A6P4YGS7_BRABE</name>
<dbReference type="GO" id="GO:0006777">
    <property type="term" value="P:Mo-molybdopterin cofactor biosynthetic process"/>
    <property type="evidence" value="ECO:0007669"/>
    <property type="project" value="UniProtKB-UniRule"/>
</dbReference>
<evidence type="ECO:0000313" key="6">
    <source>
        <dbReference type="RefSeq" id="XP_019623643.1"/>
    </source>
</evidence>
<dbReference type="InterPro" id="IPR028888">
    <property type="entry name" value="MOCS2B_euk"/>
</dbReference>
<evidence type="ECO:0000256" key="1">
    <source>
        <dbReference type="ARBA" id="ARBA00022490"/>
    </source>
</evidence>
<dbReference type="GO" id="GO:0030366">
    <property type="term" value="F:molybdopterin synthase activity"/>
    <property type="evidence" value="ECO:0007669"/>
    <property type="project" value="UniProtKB-UniRule"/>
</dbReference>
<sequence>MSRVQGTDHIKLTTDQLSVEELTTLVTSPTSGAISVFIGTTRNNFAGKKVVRLEYEAYEAMAETELRKICAQIREKWEVENIAVFHRLGCVPITESSVIIAISSPHRREGLEAVRYAIDTLKATVPIWKKELYEEGEPSWKENKECSWSA</sequence>
<comment type="pathway">
    <text evidence="4">Cofactor biosynthesis; molybdopterin biosynthesis.</text>
</comment>
<dbReference type="KEGG" id="bbel:109469552"/>
<dbReference type="CDD" id="cd00756">
    <property type="entry name" value="MoaE"/>
    <property type="match status" value="1"/>
</dbReference>
<dbReference type="PANTHER" id="PTHR23404">
    <property type="entry name" value="MOLYBDOPTERIN SYNTHASE RELATED"/>
    <property type="match status" value="1"/>
</dbReference>
<evidence type="ECO:0000256" key="2">
    <source>
        <dbReference type="ARBA" id="ARBA00022679"/>
    </source>
</evidence>
<dbReference type="FunFam" id="3.90.1170.40:FF:000002">
    <property type="entry name" value="Molybdopterin synthase catalytic subunit"/>
    <property type="match status" value="1"/>
</dbReference>
<dbReference type="GO" id="GO:1990140">
    <property type="term" value="C:molybdopterin synthase complex"/>
    <property type="evidence" value="ECO:0007669"/>
    <property type="project" value="UniProtKB-UniRule"/>
</dbReference>
<dbReference type="InterPro" id="IPR036563">
    <property type="entry name" value="MoaE_sf"/>
</dbReference>
<dbReference type="Proteomes" id="UP000515135">
    <property type="component" value="Unplaced"/>
</dbReference>
<dbReference type="GeneID" id="109469552"/>
<keyword evidence="2 4" id="KW-0808">Transferase</keyword>